<protein>
    <submittedName>
        <fullName evidence="1">Uncharacterized protein</fullName>
    </submittedName>
</protein>
<dbReference type="VEuPathDB" id="MicrosporidiaDB:NCER_101829"/>
<dbReference type="HOGENOM" id="CLU_1094568_0_0_1"/>
<dbReference type="EMBL" id="ACOL01000300">
    <property type="protein sequence ID" value="EEQ81654.1"/>
    <property type="molecule type" value="Genomic_DNA"/>
</dbReference>
<reference evidence="1 2" key="1">
    <citation type="journal article" date="2009" name="PLoS Pathog.">
        <title>Genomic analyses of the microsporidian Nosema ceranae, an emergent pathogen of honey bees.</title>
        <authorList>
            <person name="Cornman R.S."/>
            <person name="Chen Y.P."/>
            <person name="Schatz M.C."/>
            <person name="Street C."/>
            <person name="Zhao Y."/>
            <person name="Desany B."/>
            <person name="Egholm M."/>
            <person name="Hutchison S."/>
            <person name="Pettis J.S."/>
            <person name="Lipkin W.I."/>
            <person name="Evans J.D."/>
        </authorList>
    </citation>
    <scope>NUCLEOTIDE SEQUENCE [LARGE SCALE GENOMIC DNA]</scope>
    <source>
        <strain evidence="1 2">BRL01</strain>
    </source>
</reference>
<dbReference type="Proteomes" id="UP000009082">
    <property type="component" value="Unassembled WGS sequence"/>
</dbReference>
<dbReference type="InParanoid" id="C4VAU9"/>
<dbReference type="KEGG" id="nce:NCER_101829"/>
<proteinExistence type="predicted"/>
<comment type="caution">
    <text evidence="1">The sequence shown here is derived from an EMBL/GenBank/DDBJ whole genome shotgun (WGS) entry which is preliminary data.</text>
</comment>
<dbReference type="AlphaFoldDB" id="C4VAU9"/>
<gene>
    <name evidence="1" type="ORF">NCER_101829</name>
</gene>
<evidence type="ECO:0000313" key="1">
    <source>
        <dbReference type="EMBL" id="EEQ81654.1"/>
    </source>
</evidence>
<organism evidence="1 2">
    <name type="scientific">Vairimorpha ceranae (strain BRL01)</name>
    <name type="common">Microsporidian parasite</name>
    <name type="synonym">Nosema ceranae</name>
    <dbReference type="NCBI Taxonomy" id="578460"/>
    <lineage>
        <taxon>Eukaryota</taxon>
        <taxon>Fungi</taxon>
        <taxon>Fungi incertae sedis</taxon>
        <taxon>Microsporidia</taxon>
        <taxon>Nosematidae</taxon>
        <taxon>Vairimorpha</taxon>
    </lineage>
</organism>
<name>C4VAU9_VAIC1</name>
<evidence type="ECO:0000313" key="2">
    <source>
        <dbReference type="Proteomes" id="UP000009082"/>
    </source>
</evidence>
<accession>C4VAU9</accession>
<sequence>MSKIFTFSDFVPHLNLLKDINNTGKKLSSRFSFSNCEKNFFNVVFPKKVVFFKNFDTSFYYCCDYLLKLKENENYQCIFEETYRDCTEILDLYTKAKDFDFAKYKIIFYKFKSENLLNHLLYKICESPGSGSYLILIHILGYYNIFNNDELIFLTQDTYNKDKMQTKFFFQSFFTKEKLLKIYFMMTPENEEINNLLYTLIFKEAEKYFSNYKKRGNMNIEFFNDIQEFSNLYLGHNNMTLKNFITSYLKIHNL</sequence>